<protein>
    <recommendedName>
        <fullName evidence="2 5">Glycylpeptide N-tetradecanoyltransferase</fullName>
        <ecNumber evidence="2 5">2.3.1.97</ecNumber>
    </recommendedName>
</protein>
<name>A0AAV9IC49_9RHOD</name>
<dbReference type="AlphaFoldDB" id="A0AAV9IC49"/>
<sequence length="419" mass="48581">MNEKEEEKHQPNGTPEITQLIRQLAIGSSNSSVRHQFWSTQPVPSLEEQTTDAEEGPIEPDKDPEDIRKEPYPLLPQFEWTECDIENPKELEELYRLLNANYVEDDDAMFRFDYSAAFLYWALKPPGWRKDWHIGVRTGSSSRRLVAFISAIPSTICIKGKLLKMVEINFLCIHKKLRNKRLAPVLIKEITRRVNQAGIFQAVYTAGIVLPRPVARCRYYHRSLNPKKLIQVGFSRLGPRMTLSRTIRLYALPQDITMTGLEPLSPPYVSSARELLSQYLTRFRLYVSFSEEEFSHWFLPRENVIYCYILKNEQGVVTDLISFYELSSTVIQNDKYPKLRAAYSFYNVATTVSLESLMYNALILAKQQGFDVFNALDLMENETFFKALKFHPGDGFLHYYLYNWRCSTLSPAELGLVLL</sequence>
<feature type="domain" description="Glycylpeptide N-tetradecanoyltransferase C-terminal" evidence="9">
    <location>
        <begin position="232"/>
        <end position="409"/>
    </location>
</feature>
<dbReference type="InterPro" id="IPR000903">
    <property type="entry name" value="NMT"/>
</dbReference>
<dbReference type="PANTHER" id="PTHR11377">
    <property type="entry name" value="N-MYRISTOYL TRANSFERASE"/>
    <property type="match status" value="1"/>
</dbReference>
<dbReference type="EMBL" id="JANCYU010000027">
    <property type="protein sequence ID" value="KAK4524924.1"/>
    <property type="molecule type" value="Genomic_DNA"/>
</dbReference>
<dbReference type="PIRSF" id="PIRSF015892">
    <property type="entry name" value="N-myristl_transf"/>
    <property type="match status" value="1"/>
</dbReference>
<evidence type="ECO:0000256" key="1">
    <source>
        <dbReference type="ARBA" id="ARBA00009469"/>
    </source>
</evidence>
<feature type="compositionally biased region" description="Polar residues" evidence="7">
    <location>
        <begin position="32"/>
        <end position="43"/>
    </location>
</feature>
<accession>A0AAV9IC49</accession>
<organism evidence="10 11">
    <name type="scientific">Galdieria yellowstonensis</name>
    <dbReference type="NCBI Taxonomy" id="3028027"/>
    <lineage>
        <taxon>Eukaryota</taxon>
        <taxon>Rhodophyta</taxon>
        <taxon>Bangiophyceae</taxon>
        <taxon>Galdieriales</taxon>
        <taxon>Galdieriaceae</taxon>
        <taxon>Galdieria</taxon>
    </lineage>
</organism>
<feature type="region of interest" description="Disordered" evidence="7">
    <location>
        <begin position="32"/>
        <end position="67"/>
    </location>
</feature>
<evidence type="ECO:0000313" key="11">
    <source>
        <dbReference type="Proteomes" id="UP001300502"/>
    </source>
</evidence>
<dbReference type="InterPro" id="IPR022678">
    <property type="entry name" value="NMT_CS"/>
</dbReference>
<dbReference type="Proteomes" id="UP001300502">
    <property type="component" value="Unassembled WGS sequence"/>
</dbReference>
<dbReference type="Pfam" id="PF01233">
    <property type="entry name" value="NMT"/>
    <property type="match status" value="1"/>
</dbReference>
<evidence type="ECO:0000256" key="3">
    <source>
        <dbReference type="ARBA" id="ARBA00022679"/>
    </source>
</evidence>
<evidence type="ECO:0000256" key="4">
    <source>
        <dbReference type="ARBA" id="ARBA00023315"/>
    </source>
</evidence>
<evidence type="ECO:0000313" key="10">
    <source>
        <dbReference type="EMBL" id="KAK4524924.1"/>
    </source>
</evidence>
<feature type="compositionally biased region" description="Acidic residues" evidence="7">
    <location>
        <begin position="49"/>
        <end position="58"/>
    </location>
</feature>
<comment type="catalytic activity">
    <reaction evidence="5">
        <text>N-terminal glycyl-[protein] + tetradecanoyl-CoA = N-tetradecanoylglycyl-[protein] + CoA + H(+)</text>
        <dbReference type="Rhea" id="RHEA:15521"/>
        <dbReference type="Rhea" id="RHEA-COMP:12666"/>
        <dbReference type="Rhea" id="RHEA-COMP:12667"/>
        <dbReference type="ChEBI" id="CHEBI:15378"/>
        <dbReference type="ChEBI" id="CHEBI:57287"/>
        <dbReference type="ChEBI" id="CHEBI:57385"/>
        <dbReference type="ChEBI" id="CHEBI:64723"/>
        <dbReference type="ChEBI" id="CHEBI:133050"/>
        <dbReference type="EC" id="2.3.1.97"/>
    </reaction>
</comment>
<gene>
    <name evidence="10" type="ORF">GAYE_SCF07G2827</name>
</gene>
<keyword evidence="11" id="KW-1185">Reference proteome</keyword>
<evidence type="ECO:0000256" key="5">
    <source>
        <dbReference type="RuleBase" id="RU000586"/>
    </source>
</evidence>
<dbReference type="InterPro" id="IPR022677">
    <property type="entry name" value="NMT_C"/>
</dbReference>
<dbReference type="Gene3D" id="3.40.630.170">
    <property type="match status" value="1"/>
</dbReference>
<dbReference type="SUPFAM" id="SSF55729">
    <property type="entry name" value="Acyl-CoA N-acyltransferases (Nat)"/>
    <property type="match status" value="2"/>
</dbReference>
<dbReference type="InterPro" id="IPR016181">
    <property type="entry name" value="Acyl_CoA_acyltransferase"/>
</dbReference>
<keyword evidence="4 5" id="KW-0012">Acyltransferase</keyword>
<dbReference type="GO" id="GO:0004379">
    <property type="term" value="F:glycylpeptide N-tetradecanoyltransferase activity"/>
    <property type="evidence" value="ECO:0007669"/>
    <property type="project" value="UniProtKB-EC"/>
</dbReference>
<proteinExistence type="inferred from homology"/>
<comment type="similarity">
    <text evidence="1 6">Belongs to the NMT family.</text>
</comment>
<evidence type="ECO:0000256" key="7">
    <source>
        <dbReference type="SAM" id="MobiDB-lite"/>
    </source>
</evidence>
<reference evidence="10 11" key="1">
    <citation type="submission" date="2022-07" db="EMBL/GenBank/DDBJ databases">
        <title>Genome-wide signatures of adaptation to extreme environments.</title>
        <authorList>
            <person name="Cho C.H."/>
            <person name="Yoon H.S."/>
        </authorList>
    </citation>
    <scope>NUCLEOTIDE SEQUENCE [LARGE SCALE GENOMIC DNA]</scope>
    <source>
        <strain evidence="10 11">108.79 E11</strain>
    </source>
</reference>
<evidence type="ECO:0000259" key="9">
    <source>
        <dbReference type="Pfam" id="PF02799"/>
    </source>
</evidence>
<dbReference type="PANTHER" id="PTHR11377:SF5">
    <property type="entry name" value="GLYCYLPEPTIDE N-TETRADECANOYLTRANSFERASE"/>
    <property type="match status" value="1"/>
</dbReference>
<keyword evidence="3 5" id="KW-0808">Transferase</keyword>
<dbReference type="Pfam" id="PF02799">
    <property type="entry name" value="NMT_C"/>
    <property type="match status" value="1"/>
</dbReference>
<comment type="caution">
    <text evidence="10">The sequence shown here is derived from an EMBL/GenBank/DDBJ whole genome shotgun (WGS) entry which is preliminary data.</text>
</comment>
<dbReference type="FunFam" id="3.40.630.170:FF:000001">
    <property type="entry name" value="Glycylpeptide N-tetradecanoyltransferase"/>
    <property type="match status" value="1"/>
</dbReference>
<feature type="domain" description="Glycylpeptide N-tetradecanoyltransferase N-terminal" evidence="8">
    <location>
        <begin position="57"/>
        <end position="217"/>
    </location>
</feature>
<dbReference type="GO" id="GO:0005737">
    <property type="term" value="C:cytoplasm"/>
    <property type="evidence" value="ECO:0007669"/>
    <property type="project" value="TreeGrafter"/>
</dbReference>
<comment type="function">
    <text evidence="5">Adds a myristoyl group to the N-terminal glycine residue of certain cellular proteins.</text>
</comment>
<dbReference type="FunFam" id="3.40.630.30:FF:000042">
    <property type="entry name" value="Glycylpeptide N-tetradecanoyltransferase"/>
    <property type="match status" value="1"/>
</dbReference>
<dbReference type="PROSITE" id="PS00975">
    <property type="entry name" value="NMT_1"/>
    <property type="match status" value="1"/>
</dbReference>
<evidence type="ECO:0000259" key="8">
    <source>
        <dbReference type="Pfam" id="PF01233"/>
    </source>
</evidence>
<dbReference type="InterPro" id="IPR022676">
    <property type="entry name" value="NMT_N"/>
</dbReference>
<dbReference type="EC" id="2.3.1.97" evidence="2 5"/>
<evidence type="ECO:0000256" key="6">
    <source>
        <dbReference type="RuleBase" id="RU004178"/>
    </source>
</evidence>
<evidence type="ECO:0000256" key="2">
    <source>
        <dbReference type="ARBA" id="ARBA00012923"/>
    </source>
</evidence>